<name>A0A7C3PIN3_9CYAN</name>
<dbReference type="InterPro" id="IPR036188">
    <property type="entry name" value="FAD/NAD-bd_sf"/>
</dbReference>
<gene>
    <name evidence="1" type="ORF">ENR64_24690</name>
</gene>
<proteinExistence type="predicted"/>
<dbReference type="Gene3D" id="3.50.50.60">
    <property type="entry name" value="FAD/NAD(P)-binding domain"/>
    <property type="match status" value="1"/>
</dbReference>
<reference evidence="1" key="1">
    <citation type="journal article" date="2020" name="mSystems">
        <title>Genome- and Community-Level Interaction Insights into Carbon Utilization and Element Cycling Functions of Hydrothermarchaeota in Hydrothermal Sediment.</title>
        <authorList>
            <person name="Zhou Z."/>
            <person name="Liu Y."/>
            <person name="Xu W."/>
            <person name="Pan J."/>
            <person name="Luo Z.H."/>
            <person name="Li M."/>
        </authorList>
    </citation>
    <scope>NUCLEOTIDE SEQUENCE [LARGE SCALE GENOMIC DNA]</scope>
    <source>
        <strain evidence="1">SpSt-418</strain>
    </source>
</reference>
<dbReference type="EMBL" id="DSRU01000348">
    <property type="protein sequence ID" value="HFN00895.1"/>
    <property type="molecule type" value="Genomic_DNA"/>
</dbReference>
<dbReference type="SUPFAM" id="SSF51905">
    <property type="entry name" value="FAD/NAD(P)-binding domain"/>
    <property type="match status" value="1"/>
</dbReference>
<dbReference type="PANTHER" id="PTHR32098">
    <property type="entry name" value="LYCOPENE BETA/EPSILON CYCLASE PROTEIN"/>
    <property type="match status" value="1"/>
</dbReference>
<organism evidence="1">
    <name type="scientific">Oscillatoriales cyanobacterium SpSt-418</name>
    <dbReference type="NCBI Taxonomy" id="2282169"/>
    <lineage>
        <taxon>Bacteria</taxon>
        <taxon>Bacillati</taxon>
        <taxon>Cyanobacteriota</taxon>
        <taxon>Cyanophyceae</taxon>
        <taxon>Oscillatoriophycideae</taxon>
        <taxon>Oscillatoriales</taxon>
    </lineage>
</organism>
<protein>
    <submittedName>
        <fullName evidence="1">FAD-binding oxidoreductase</fullName>
    </submittedName>
</protein>
<evidence type="ECO:0000313" key="1">
    <source>
        <dbReference type="EMBL" id="HFN00895.1"/>
    </source>
</evidence>
<sequence length="515" mass="57403">MAIAAEILAQVPGNPWAGLQRVDALWQQLREFQTSVPPVVSESAESIEPNWDVVICGGTLGILIGAALAQQGWRVALIERGILRGRQQEWNISRRELQTFVDLQLLSEAELDQAIATQYNPARIQFFGGSPVWVRDVLNIGVDPVYLLETLKQRFLQAGGKLLEQTGFQGAIVHPNGVSVQISEQTLTTRLLLDAMGHFSPISRQARQGKTPDAVCLVVGTCATGFPENQTGDLIASFTPIQHQCQYFWEAFPARDGRTTYLFTYVDAHPSRFSLEFLFDEYFRLLPEYQGVSLEQLQFQRALFGFFPSYRQSPLKPQWNHILAIGDSSGSQSPLSFGGFGAMVRHLHRLSHGIQAALQANTLDRTALRLLQPYQPNLAVTWLFQKTMSVGVDQSIAPNQINDLLNLVFGEMAALGEPVLKPFLQDVVQFPALFQTLAKTTVAHPLDVVSLLPQMGIPALADWLRHYATLAGYTALLPVTQALKPFSDRLSDRPRFFYQQWLEALKYGSGADYHP</sequence>
<comment type="caution">
    <text evidence="1">The sequence shown here is derived from an EMBL/GenBank/DDBJ whole genome shotgun (WGS) entry which is preliminary data.</text>
</comment>
<dbReference type="PANTHER" id="PTHR32098:SF5">
    <property type="entry name" value="LYCOPENE BETA_EPSILON CYCLASE PROTEIN"/>
    <property type="match status" value="1"/>
</dbReference>
<accession>A0A7C3PIN3</accession>
<dbReference type="AlphaFoldDB" id="A0A7C3PIN3"/>